<reference evidence="10" key="1">
    <citation type="journal article" date="2020" name="Stud. Mycol.">
        <title>101 Dothideomycetes genomes: a test case for predicting lifestyles and emergence of pathogens.</title>
        <authorList>
            <person name="Haridas S."/>
            <person name="Albert R."/>
            <person name="Binder M."/>
            <person name="Bloem J."/>
            <person name="Labutti K."/>
            <person name="Salamov A."/>
            <person name="Andreopoulos B."/>
            <person name="Baker S."/>
            <person name="Barry K."/>
            <person name="Bills G."/>
            <person name="Bluhm B."/>
            <person name="Cannon C."/>
            <person name="Castanera R."/>
            <person name="Culley D."/>
            <person name="Daum C."/>
            <person name="Ezra D."/>
            <person name="Gonzalez J."/>
            <person name="Henrissat B."/>
            <person name="Kuo A."/>
            <person name="Liang C."/>
            <person name="Lipzen A."/>
            <person name="Lutzoni F."/>
            <person name="Magnuson J."/>
            <person name="Mondo S."/>
            <person name="Nolan M."/>
            <person name="Ohm R."/>
            <person name="Pangilinan J."/>
            <person name="Park H.-J."/>
            <person name="Ramirez L."/>
            <person name="Alfaro M."/>
            <person name="Sun H."/>
            <person name="Tritt A."/>
            <person name="Yoshinaga Y."/>
            <person name="Zwiers L.-H."/>
            <person name="Turgeon B."/>
            <person name="Goodwin S."/>
            <person name="Spatafora J."/>
            <person name="Crous P."/>
            <person name="Grigoriev I."/>
        </authorList>
    </citation>
    <scope>NUCLEOTIDE SEQUENCE</scope>
    <source>
        <strain evidence="10">CBS 109.77</strain>
    </source>
</reference>
<evidence type="ECO:0000256" key="1">
    <source>
        <dbReference type="ARBA" id="ARBA00000971"/>
    </source>
</evidence>
<evidence type="ECO:0000256" key="2">
    <source>
        <dbReference type="ARBA" id="ARBA00013194"/>
    </source>
</evidence>
<feature type="transmembrane region" description="Helical" evidence="7">
    <location>
        <begin position="307"/>
        <end position="327"/>
    </location>
</feature>
<dbReference type="PANTHER" id="PTHR31735">
    <property type="entry name" value="VACUOLAR MEMBRANE PROTEIN YPL162C"/>
    <property type="match status" value="1"/>
</dbReference>
<feature type="chain" id="PRO_5025565612" description="peptidylprolyl isomerase" evidence="8">
    <location>
        <begin position="23"/>
        <end position="524"/>
    </location>
</feature>
<feature type="transmembrane region" description="Helical" evidence="7">
    <location>
        <begin position="258"/>
        <end position="275"/>
    </location>
</feature>
<evidence type="ECO:0000313" key="11">
    <source>
        <dbReference type="Proteomes" id="UP000799757"/>
    </source>
</evidence>
<evidence type="ECO:0000256" key="4">
    <source>
        <dbReference type="ARBA" id="ARBA00023235"/>
    </source>
</evidence>
<dbReference type="InterPro" id="IPR001179">
    <property type="entry name" value="PPIase_FKBP_dom"/>
</dbReference>
<evidence type="ECO:0000256" key="7">
    <source>
        <dbReference type="SAM" id="Phobius"/>
    </source>
</evidence>
<dbReference type="EC" id="5.2.1.8" evidence="2 5"/>
<accession>A0A6A6XFX7</accession>
<organism evidence="10 11">
    <name type="scientific">Melanomma pulvis-pyrius CBS 109.77</name>
    <dbReference type="NCBI Taxonomy" id="1314802"/>
    <lineage>
        <taxon>Eukaryota</taxon>
        <taxon>Fungi</taxon>
        <taxon>Dikarya</taxon>
        <taxon>Ascomycota</taxon>
        <taxon>Pezizomycotina</taxon>
        <taxon>Dothideomycetes</taxon>
        <taxon>Pleosporomycetidae</taxon>
        <taxon>Pleosporales</taxon>
        <taxon>Melanommataceae</taxon>
        <taxon>Melanomma</taxon>
    </lineage>
</organism>
<dbReference type="OrthoDB" id="431202at2759"/>
<feature type="compositionally biased region" description="Acidic residues" evidence="6">
    <location>
        <begin position="470"/>
        <end position="479"/>
    </location>
</feature>
<evidence type="ECO:0000256" key="8">
    <source>
        <dbReference type="SAM" id="SignalP"/>
    </source>
</evidence>
<dbReference type="InterPro" id="IPR022127">
    <property type="entry name" value="STIMATE/YPL162C"/>
</dbReference>
<dbReference type="InterPro" id="IPR046357">
    <property type="entry name" value="PPIase_dom_sf"/>
</dbReference>
<dbReference type="PROSITE" id="PS50059">
    <property type="entry name" value="FKBP_PPIASE"/>
    <property type="match status" value="1"/>
</dbReference>
<proteinExistence type="predicted"/>
<dbReference type="SUPFAM" id="SSF54534">
    <property type="entry name" value="FKBP-like"/>
    <property type="match status" value="1"/>
</dbReference>
<keyword evidence="7" id="KW-1133">Transmembrane helix</keyword>
<evidence type="ECO:0000256" key="6">
    <source>
        <dbReference type="SAM" id="MobiDB-lite"/>
    </source>
</evidence>
<evidence type="ECO:0000256" key="5">
    <source>
        <dbReference type="PROSITE-ProRule" id="PRU00277"/>
    </source>
</evidence>
<feature type="transmembrane region" description="Helical" evidence="7">
    <location>
        <begin position="365"/>
        <end position="385"/>
    </location>
</feature>
<dbReference type="Gene3D" id="3.10.50.40">
    <property type="match status" value="1"/>
</dbReference>
<evidence type="ECO:0000259" key="9">
    <source>
        <dbReference type="PROSITE" id="PS50059"/>
    </source>
</evidence>
<name>A0A6A6XFX7_9PLEO</name>
<feature type="domain" description="PPIase FKBP-type" evidence="9">
    <location>
        <begin position="42"/>
        <end position="130"/>
    </location>
</feature>
<feature type="signal peptide" evidence="8">
    <location>
        <begin position="1"/>
        <end position="22"/>
    </location>
</feature>
<dbReference type="Proteomes" id="UP000799757">
    <property type="component" value="Unassembled WGS sequence"/>
</dbReference>
<feature type="transmembrane region" description="Helical" evidence="7">
    <location>
        <begin position="405"/>
        <end position="426"/>
    </location>
</feature>
<dbReference type="GO" id="GO:0003755">
    <property type="term" value="F:peptidyl-prolyl cis-trans isomerase activity"/>
    <property type="evidence" value="ECO:0007669"/>
    <property type="project" value="UniProtKB-KW"/>
</dbReference>
<feature type="region of interest" description="Disordered" evidence="6">
    <location>
        <begin position="136"/>
        <end position="178"/>
    </location>
</feature>
<dbReference type="EMBL" id="MU001862">
    <property type="protein sequence ID" value="KAF2795346.1"/>
    <property type="molecule type" value="Genomic_DNA"/>
</dbReference>
<sequence length="524" mass="57010">MRPFITLRALPLCLLLSSFAAAQQLGIEVTKPVECTRKTETGDKISVHYRGTLESDGSEFDASYNRGQPFQFKLGAGQVIAGWDQGLLGMCIGEGRKLTIPPALGYGYEANGGIPAGSTLIFETELMGIDGVEAEAPPPAPPRPTIVKPLEAPGSSALPSATPEHTPTPTPTPTPATSSLIVAVPAPSVIAIPDPAKSTSEASPMDVEDNGECHLLGSYALLVQGALGLLAVSSLVFKRWRETPRRPLKIWFFDASKQVFGSVLLHLANILMSMLSSGSFDVASKTKATPQYAGADDDGKQPNPCSFYLLNLAIDTTIGIPILVILLKLLHRGFSLTPLANPPESIRSGNYGHPPRVTWWLKQSIIYFLGLFGMKFCVFLIFQLLPWIAWVGDWALRWTEGNEAIQITFVMFIFPLIMNALQYWIIDGFIKDPAGGETHYTVAAGDESDDEHSDDDAWLERHRRSRGQDDVDSDIEAAETEPLKEANPLPLPMRSNSGKGRDYDPEVDGAHGSSSRDSNKERLR</sequence>
<dbReference type="Pfam" id="PF00254">
    <property type="entry name" value="FKBP_C"/>
    <property type="match status" value="1"/>
</dbReference>
<feature type="region of interest" description="Disordered" evidence="6">
    <location>
        <begin position="461"/>
        <end position="524"/>
    </location>
</feature>
<keyword evidence="4 5" id="KW-0413">Isomerase</keyword>
<evidence type="ECO:0000256" key="3">
    <source>
        <dbReference type="ARBA" id="ARBA00023110"/>
    </source>
</evidence>
<feature type="transmembrane region" description="Helical" evidence="7">
    <location>
        <begin position="216"/>
        <end position="237"/>
    </location>
</feature>
<keyword evidence="3 5" id="KW-0697">Rotamase</keyword>
<keyword evidence="7" id="KW-0472">Membrane</keyword>
<keyword evidence="11" id="KW-1185">Reference proteome</keyword>
<keyword evidence="8" id="KW-0732">Signal</keyword>
<dbReference type="AlphaFoldDB" id="A0A6A6XFX7"/>
<gene>
    <name evidence="10" type="ORF">K505DRAFT_324126</name>
</gene>
<dbReference type="Pfam" id="PF12400">
    <property type="entry name" value="STIMATE"/>
    <property type="match status" value="1"/>
</dbReference>
<evidence type="ECO:0000313" key="10">
    <source>
        <dbReference type="EMBL" id="KAF2795346.1"/>
    </source>
</evidence>
<dbReference type="FunFam" id="3.10.50.40:FF:000006">
    <property type="entry name" value="Peptidyl-prolyl cis-trans isomerase"/>
    <property type="match status" value="1"/>
</dbReference>
<dbReference type="PANTHER" id="PTHR31735:SF1">
    <property type="entry name" value="VACUOLAR MEMBRANE PROTEIN YPL162C"/>
    <property type="match status" value="1"/>
</dbReference>
<protein>
    <recommendedName>
        <fullName evidence="2 5">peptidylprolyl isomerase</fullName>
        <ecNumber evidence="2 5">5.2.1.8</ecNumber>
    </recommendedName>
</protein>
<keyword evidence="7" id="KW-0812">Transmembrane</keyword>
<comment type="catalytic activity">
    <reaction evidence="1 5">
        <text>[protein]-peptidylproline (omega=180) = [protein]-peptidylproline (omega=0)</text>
        <dbReference type="Rhea" id="RHEA:16237"/>
        <dbReference type="Rhea" id="RHEA-COMP:10747"/>
        <dbReference type="Rhea" id="RHEA-COMP:10748"/>
        <dbReference type="ChEBI" id="CHEBI:83833"/>
        <dbReference type="ChEBI" id="CHEBI:83834"/>
        <dbReference type="EC" id="5.2.1.8"/>
    </reaction>
</comment>
<dbReference type="GO" id="GO:0016020">
    <property type="term" value="C:membrane"/>
    <property type="evidence" value="ECO:0007669"/>
    <property type="project" value="TreeGrafter"/>
</dbReference>